<dbReference type="InterPro" id="IPR000672">
    <property type="entry name" value="THF_DH/CycHdrlase"/>
</dbReference>
<evidence type="ECO:0000256" key="5">
    <source>
        <dbReference type="ARBA" id="ARBA00022857"/>
    </source>
</evidence>
<keyword evidence="5" id="KW-0521">NADP</keyword>
<evidence type="ECO:0000256" key="9">
    <source>
        <dbReference type="ARBA" id="ARBA00058319"/>
    </source>
</evidence>
<dbReference type="HAMAP" id="MF_01576">
    <property type="entry name" value="THF_DHG_CYH"/>
    <property type="match status" value="1"/>
</dbReference>
<dbReference type="EMBL" id="BNJQ01000022">
    <property type="protein sequence ID" value="GHP08795.1"/>
    <property type="molecule type" value="Genomic_DNA"/>
</dbReference>
<dbReference type="PROSITE" id="PS00767">
    <property type="entry name" value="THF_DHG_CYH_2"/>
    <property type="match status" value="1"/>
</dbReference>
<evidence type="ECO:0000256" key="2">
    <source>
        <dbReference type="ARBA" id="ARBA00011738"/>
    </source>
</evidence>
<sequence length="342" mass="35856">MAHSSQFHHHQLQLHARARAPPRVHGGGVQLQRPCLLHRRNATRIRASSSSGAASIIGGKFTAGQIRQEVALAVSALTSKGLRPPGLAVVLVGERKDSATYVRNKKLACEEAGIVSFGTDLPDTATQQQVIDAVKAFADDPNVDGILVQLPLPDGMDERAVLSAVPIEKDVDGFDPLNLGMLATRGTEPLFVPCTAAGCLELLQRYDVPIRGKVAAVVGRSNIVGTPTAMLLQNAGATVTVVHSQTPDAKAVCANADIVVAACGVPEMVRGDWIKPGAAVIDVGINAKDDPTKKRGYRLVGDVAFDEAKEVAGAITPVPGGVGPMTIAMLLKNTLDARMRSS</sequence>
<evidence type="ECO:0000313" key="14">
    <source>
        <dbReference type="EMBL" id="GHP08795.1"/>
    </source>
</evidence>
<evidence type="ECO:0000259" key="13">
    <source>
        <dbReference type="Pfam" id="PF02882"/>
    </source>
</evidence>
<dbReference type="SUPFAM" id="SSF51735">
    <property type="entry name" value="NAD(P)-binding Rossmann-fold domains"/>
    <property type="match status" value="1"/>
</dbReference>
<dbReference type="PRINTS" id="PR00085">
    <property type="entry name" value="THFDHDRGNASE"/>
</dbReference>
<dbReference type="InterPro" id="IPR020630">
    <property type="entry name" value="THF_DH/CycHdrlase_cat_dom"/>
</dbReference>
<name>A0A830HQ25_9CHLO</name>
<feature type="domain" description="Tetrahydrofolate dehydrogenase/cyclohydrolase NAD(P)-binding" evidence="13">
    <location>
        <begin position="193"/>
        <end position="339"/>
    </location>
</feature>
<evidence type="ECO:0000256" key="3">
    <source>
        <dbReference type="ARBA" id="ARBA00022563"/>
    </source>
</evidence>
<protein>
    <recommendedName>
        <fullName evidence="16">Methenyltetrahydrofolate cyclohydrolase</fullName>
    </recommendedName>
</protein>
<dbReference type="InterPro" id="IPR046346">
    <property type="entry name" value="Aminoacid_DH-like_N_sf"/>
</dbReference>
<dbReference type="InterPro" id="IPR020631">
    <property type="entry name" value="THF_DH/CycHdrlase_NAD-bd_dom"/>
</dbReference>
<keyword evidence="4" id="KW-0378">Hydrolase</keyword>
<dbReference type="PANTHER" id="PTHR48099">
    <property type="entry name" value="C-1-TETRAHYDROFOLATE SYNTHASE, CYTOPLASMIC-RELATED"/>
    <property type="match status" value="1"/>
</dbReference>
<dbReference type="GO" id="GO:0004477">
    <property type="term" value="F:methenyltetrahydrofolate cyclohydrolase activity"/>
    <property type="evidence" value="ECO:0007669"/>
    <property type="project" value="TreeGrafter"/>
</dbReference>
<dbReference type="GO" id="GO:0035999">
    <property type="term" value="P:tetrahydrofolate interconversion"/>
    <property type="evidence" value="ECO:0007669"/>
    <property type="project" value="TreeGrafter"/>
</dbReference>
<dbReference type="Proteomes" id="UP000660262">
    <property type="component" value="Unassembled WGS sequence"/>
</dbReference>
<gene>
    <name evidence="14" type="ORF">PPROV_000753200</name>
</gene>
<dbReference type="InterPro" id="IPR020867">
    <property type="entry name" value="THF_DH/CycHdrlase_CS"/>
</dbReference>
<reference evidence="14" key="1">
    <citation type="submission" date="2020-10" db="EMBL/GenBank/DDBJ databases">
        <title>Unveiling of a novel bifunctional photoreceptor, Dualchrome1, isolated from a cosmopolitan green alga.</title>
        <authorList>
            <person name="Suzuki S."/>
            <person name="Kawachi M."/>
        </authorList>
    </citation>
    <scope>NUCLEOTIDE SEQUENCE</scope>
    <source>
        <strain evidence="14">NIES 2893</strain>
    </source>
</reference>
<dbReference type="FunFam" id="3.40.50.720:FF:000006">
    <property type="entry name" value="Bifunctional protein FolD"/>
    <property type="match status" value="1"/>
</dbReference>
<evidence type="ECO:0000256" key="7">
    <source>
        <dbReference type="ARBA" id="ARBA00023268"/>
    </source>
</evidence>
<dbReference type="GO" id="GO:0004488">
    <property type="term" value="F:methylenetetrahydrofolate dehydrogenase (NADP+) activity"/>
    <property type="evidence" value="ECO:0007669"/>
    <property type="project" value="UniProtKB-EC"/>
</dbReference>
<dbReference type="AlphaFoldDB" id="A0A830HQ25"/>
<comment type="pathway">
    <text evidence="1">One-carbon metabolism; tetrahydrofolate interconversion.</text>
</comment>
<dbReference type="SUPFAM" id="SSF53223">
    <property type="entry name" value="Aminoacid dehydrogenase-like, N-terminal domain"/>
    <property type="match status" value="1"/>
</dbReference>
<keyword evidence="7" id="KW-0511">Multifunctional enzyme</keyword>
<comment type="catalytic activity">
    <reaction evidence="8">
        <text>(6R)-5,10-methylene-5,6,7,8-tetrahydrofolate + NADP(+) = (6R)-5,10-methenyltetrahydrofolate + NADPH</text>
        <dbReference type="Rhea" id="RHEA:22812"/>
        <dbReference type="ChEBI" id="CHEBI:15636"/>
        <dbReference type="ChEBI" id="CHEBI:57455"/>
        <dbReference type="ChEBI" id="CHEBI:57783"/>
        <dbReference type="ChEBI" id="CHEBI:58349"/>
        <dbReference type="EC" id="1.5.1.5"/>
    </reaction>
</comment>
<proteinExistence type="inferred from homology"/>
<feature type="compositionally biased region" description="Basic residues" evidence="11">
    <location>
        <begin position="1"/>
        <end position="22"/>
    </location>
</feature>
<evidence type="ECO:0000313" key="15">
    <source>
        <dbReference type="Proteomes" id="UP000660262"/>
    </source>
</evidence>
<dbReference type="Gene3D" id="3.40.50.10860">
    <property type="entry name" value="Leucine Dehydrogenase, chain A, domain 1"/>
    <property type="match status" value="1"/>
</dbReference>
<accession>A0A830HQ25</accession>
<comment type="similarity">
    <text evidence="10">Belongs to the tetrahydrofolate dehydrogenase/cyclohydrolase family.</text>
</comment>
<feature type="region of interest" description="Disordered" evidence="11">
    <location>
        <begin position="1"/>
        <end position="29"/>
    </location>
</feature>
<comment type="caution">
    <text evidence="14">The sequence shown here is derived from an EMBL/GenBank/DDBJ whole genome shotgun (WGS) entry which is preliminary data.</text>
</comment>
<dbReference type="OrthoDB" id="5126881at2759"/>
<keyword evidence="3" id="KW-0554">One-carbon metabolism</keyword>
<evidence type="ECO:0000256" key="10">
    <source>
        <dbReference type="ARBA" id="ARBA00061364"/>
    </source>
</evidence>
<dbReference type="GO" id="GO:0005829">
    <property type="term" value="C:cytosol"/>
    <property type="evidence" value="ECO:0007669"/>
    <property type="project" value="TreeGrafter"/>
</dbReference>
<feature type="domain" description="Tetrahydrofolate dehydrogenase/cyclohydrolase catalytic" evidence="12">
    <location>
        <begin position="57"/>
        <end position="172"/>
    </location>
</feature>
<dbReference type="Gene3D" id="3.40.50.720">
    <property type="entry name" value="NAD(P)-binding Rossmann-like Domain"/>
    <property type="match status" value="1"/>
</dbReference>
<dbReference type="Pfam" id="PF02882">
    <property type="entry name" value="THF_DHG_CYH_C"/>
    <property type="match status" value="1"/>
</dbReference>
<comment type="function">
    <text evidence="9">Catalyzes the oxidation of 5,10-methylenetetrahydrofolate to 5,10-methenyltetrahydrofolate and then the hydrolysis of 5,10-methenyltetrahydrofolate to 10-formyltetrahydrofolate.</text>
</comment>
<comment type="subunit">
    <text evidence="2">Homodimer.</text>
</comment>
<keyword evidence="15" id="KW-1185">Reference proteome</keyword>
<evidence type="ECO:0000256" key="11">
    <source>
        <dbReference type="SAM" id="MobiDB-lite"/>
    </source>
</evidence>
<evidence type="ECO:0000256" key="4">
    <source>
        <dbReference type="ARBA" id="ARBA00022801"/>
    </source>
</evidence>
<keyword evidence="6" id="KW-0560">Oxidoreductase</keyword>
<evidence type="ECO:0000256" key="1">
    <source>
        <dbReference type="ARBA" id="ARBA00004777"/>
    </source>
</evidence>
<dbReference type="FunFam" id="3.40.50.10860:FF:000005">
    <property type="entry name" value="C-1-tetrahydrofolate synthase, cytoplasmic, putative"/>
    <property type="match status" value="1"/>
</dbReference>
<dbReference type="Pfam" id="PF00763">
    <property type="entry name" value="THF_DHG_CYH"/>
    <property type="match status" value="1"/>
</dbReference>
<dbReference type="CDD" id="cd01080">
    <property type="entry name" value="NAD_bind_m-THF_DH_Cyclohyd"/>
    <property type="match status" value="1"/>
</dbReference>
<organism evidence="14 15">
    <name type="scientific">Pycnococcus provasolii</name>
    <dbReference type="NCBI Taxonomy" id="41880"/>
    <lineage>
        <taxon>Eukaryota</taxon>
        <taxon>Viridiplantae</taxon>
        <taxon>Chlorophyta</taxon>
        <taxon>Pseudoscourfieldiophyceae</taxon>
        <taxon>Pseudoscourfieldiales</taxon>
        <taxon>Pycnococcaceae</taxon>
        <taxon>Pycnococcus</taxon>
    </lineage>
</organism>
<dbReference type="PANTHER" id="PTHR48099:SF27">
    <property type="entry name" value="BIFUNCTIONAL PROTEIN FOLD 2"/>
    <property type="match status" value="1"/>
</dbReference>
<evidence type="ECO:0000256" key="6">
    <source>
        <dbReference type="ARBA" id="ARBA00023002"/>
    </source>
</evidence>
<dbReference type="InterPro" id="IPR036291">
    <property type="entry name" value="NAD(P)-bd_dom_sf"/>
</dbReference>
<evidence type="ECO:0000256" key="8">
    <source>
        <dbReference type="ARBA" id="ARBA00052194"/>
    </source>
</evidence>
<evidence type="ECO:0000259" key="12">
    <source>
        <dbReference type="Pfam" id="PF00763"/>
    </source>
</evidence>
<evidence type="ECO:0008006" key="16">
    <source>
        <dbReference type="Google" id="ProtNLM"/>
    </source>
</evidence>